<reference evidence="1 2" key="1">
    <citation type="journal article" date="2008" name="BMC Genomics">
        <title>Acidithiobacillus ferrooxidans metabolism: from genome sequence to industrial applications.</title>
        <authorList>
            <person name="Valdes J."/>
            <person name="Pedroso I."/>
            <person name="Quatrini R."/>
            <person name="Dodson R.J."/>
            <person name="Tettelin H."/>
            <person name="Blake R.II."/>
            <person name="Eisen J.A."/>
            <person name="Holmes D.S."/>
        </authorList>
    </citation>
    <scope>NUCLEOTIDE SEQUENCE [LARGE SCALE GENOMIC DNA]</scope>
    <source>
        <strain evidence="2">ATCC 23270 / DSM 14882 / CIP 104768 / NCIMB 8455</strain>
    </source>
</reference>
<dbReference type="AlphaFoldDB" id="B7J843"/>
<dbReference type="InterPro" id="IPR019106">
    <property type="entry name" value="T4SS_TrbC"/>
</dbReference>
<dbReference type="EMBL" id="CP001219">
    <property type="protein sequence ID" value="ACK79371.1"/>
    <property type="molecule type" value="Genomic_DNA"/>
</dbReference>
<evidence type="ECO:0000313" key="1">
    <source>
        <dbReference type="EMBL" id="ACK79371.1"/>
    </source>
</evidence>
<keyword evidence="2" id="KW-1185">Reference proteome</keyword>
<dbReference type="Pfam" id="PF09673">
    <property type="entry name" value="TrbC_Ftype"/>
    <property type="match status" value="1"/>
</dbReference>
<dbReference type="STRING" id="243159.AFE_1095"/>
<name>B7J843_ACIF2</name>
<dbReference type="PaxDb" id="243159-AFE_1095"/>
<dbReference type="GeneID" id="65280389"/>
<dbReference type="KEGG" id="afr:AFE_1095"/>
<accession>B7J843</accession>
<dbReference type="Proteomes" id="UP000001362">
    <property type="component" value="Chromosome"/>
</dbReference>
<dbReference type="RefSeq" id="WP_012606805.1">
    <property type="nucleotide sequence ID" value="NC_011761.1"/>
</dbReference>
<organism evidence="1 2">
    <name type="scientific">Acidithiobacillus ferrooxidans (strain ATCC 23270 / DSM 14882 / CIP 104768 / NCIMB 8455)</name>
    <name type="common">Ferrobacillus ferrooxidans (strain ATCC 23270)</name>
    <dbReference type="NCBI Taxonomy" id="243159"/>
    <lineage>
        <taxon>Bacteria</taxon>
        <taxon>Pseudomonadati</taxon>
        <taxon>Pseudomonadota</taxon>
        <taxon>Acidithiobacillia</taxon>
        <taxon>Acidithiobacillales</taxon>
        <taxon>Acidithiobacillaceae</taxon>
        <taxon>Acidithiobacillus</taxon>
    </lineage>
</organism>
<dbReference type="eggNOG" id="ENOG502ZA0P">
    <property type="taxonomic scope" value="Bacteria"/>
</dbReference>
<proteinExistence type="predicted"/>
<gene>
    <name evidence="1" type="ordered locus">AFE_1095</name>
</gene>
<protein>
    <submittedName>
        <fullName evidence="1">Pilus assembly protein TraW, putative</fullName>
    </submittedName>
</protein>
<sequence length="422" mass="46913">MIPTPVVDQQQVTAIVQRSDSIMQNAGKQTAPAWLRVPKKAAAETEMAVPKSDVQANNILQRYAQQYAPQSASAAQQWLRTRVNGVPVVPPNLHGKALQEYVDHTLMAKEENAAKTLVFISMDMPKAILRKWFAEVADNRHLFETTVFVLRGWPDNPEGLPETVSKINRLMPSAKKAANVEINPILFTDHKVNIVPVIIHQPGNGAWSVIVGDGDGLQGAIRAINQGKDSPTKIHGHTWKVAEPNMISIFEQKIKTFNWKKTVEQAKERGWENMSTRLGDALPDSLHGKSYTYNPSIIATATIRMPNGKVLVRKGQEINPLTAFPFPWTQSYIVFNPAQAWQVAQVQAWESTVPNVVIMASELPKTLQGEDRLVTALQHPVYGFYPHLAHRLGINRVPALIQPDHDVLSITVPKEPLPGAKR</sequence>
<dbReference type="HOGENOM" id="CLU_651565_0_0_6"/>
<evidence type="ECO:0000313" key="2">
    <source>
        <dbReference type="Proteomes" id="UP000001362"/>
    </source>
</evidence>